<feature type="non-terminal residue" evidence="1">
    <location>
        <position position="1"/>
    </location>
</feature>
<dbReference type="EMBL" id="ML771204">
    <property type="protein sequence ID" value="KAE9382642.1"/>
    <property type="molecule type" value="Genomic_DNA"/>
</dbReference>
<name>A0A6A4GAY0_9AGAR</name>
<accession>A0A6A4GAY0</accession>
<sequence length="122" mass="14383">ESTIDLVFASGNTLAPLVMRCSTTFGHTSLHKMIEVELDLLMARNIPVSQLLFWETDWEEFKKKVDRELGRWNWIKEVDNTTTPMELDLLTEELMHEVSRVLNNSVEKSKPSKFSKRWWTRD</sequence>
<dbReference type="OrthoDB" id="3261136at2759"/>
<gene>
    <name evidence="1" type="ORF">BT96DRAFT_740388</name>
</gene>
<dbReference type="Proteomes" id="UP000799118">
    <property type="component" value="Unassembled WGS sequence"/>
</dbReference>
<organism evidence="1 2">
    <name type="scientific">Gymnopus androsaceus JB14</name>
    <dbReference type="NCBI Taxonomy" id="1447944"/>
    <lineage>
        <taxon>Eukaryota</taxon>
        <taxon>Fungi</taxon>
        <taxon>Dikarya</taxon>
        <taxon>Basidiomycota</taxon>
        <taxon>Agaricomycotina</taxon>
        <taxon>Agaricomycetes</taxon>
        <taxon>Agaricomycetidae</taxon>
        <taxon>Agaricales</taxon>
        <taxon>Marasmiineae</taxon>
        <taxon>Omphalotaceae</taxon>
        <taxon>Gymnopus</taxon>
    </lineage>
</organism>
<protein>
    <submittedName>
        <fullName evidence="1">Uncharacterized protein</fullName>
    </submittedName>
</protein>
<evidence type="ECO:0000313" key="2">
    <source>
        <dbReference type="Proteomes" id="UP000799118"/>
    </source>
</evidence>
<dbReference type="AlphaFoldDB" id="A0A6A4GAY0"/>
<keyword evidence="2" id="KW-1185">Reference proteome</keyword>
<feature type="non-terminal residue" evidence="1">
    <location>
        <position position="122"/>
    </location>
</feature>
<reference evidence="1" key="1">
    <citation type="journal article" date="2019" name="Environ. Microbiol.">
        <title>Fungal ecological strategies reflected in gene transcription - a case study of two litter decomposers.</title>
        <authorList>
            <person name="Barbi F."/>
            <person name="Kohler A."/>
            <person name="Barry K."/>
            <person name="Baskaran P."/>
            <person name="Daum C."/>
            <person name="Fauchery L."/>
            <person name="Ihrmark K."/>
            <person name="Kuo A."/>
            <person name="LaButti K."/>
            <person name="Lipzen A."/>
            <person name="Morin E."/>
            <person name="Grigoriev I.V."/>
            <person name="Henrissat B."/>
            <person name="Lindahl B."/>
            <person name="Martin F."/>
        </authorList>
    </citation>
    <scope>NUCLEOTIDE SEQUENCE</scope>
    <source>
        <strain evidence="1">JB14</strain>
    </source>
</reference>
<evidence type="ECO:0000313" key="1">
    <source>
        <dbReference type="EMBL" id="KAE9382642.1"/>
    </source>
</evidence>
<proteinExistence type="predicted"/>